<dbReference type="InterPro" id="IPR045864">
    <property type="entry name" value="aa-tRNA-synth_II/BPL/LPL"/>
</dbReference>
<gene>
    <name evidence="13" type="primary">thrS</name>
    <name evidence="15" type="ORF">A2Y75_12025</name>
</gene>
<dbReference type="Pfam" id="PF00587">
    <property type="entry name" value="tRNA-synt_2b"/>
    <property type="match status" value="1"/>
</dbReference>
<dbReference type="FunFam" id="3.30.930.10:FF:000002">
    <property type="entry name" value="Threonine--tRNA ligase"/>
    <property type="match status" value="1"/>
</dbReference>
<dbReference type="InterPro" id="IPR002320">
    <property type="entry name" value="Thr-tRNA-ligase_IIa"/>
</dbReference>
<proteinExistence type="inferred from homology"/>
<dbReference type="CDD" id="cd00771">
    <property type="entry name" value="ThrRS_core"/>
    <property type="match status" value="1"/>
</dbReference>
<evidence type="ECO:0000256" key="3">
    <source>
        <dbReference type="ARBA" id="ARBA00022555"/>
    </source>
</evidence>
<keyword evidence="2 13" id="KW-0963">Cytoplasm</keyword>
<evidence type="ECO:0000256" key="6">
    <source>
        <dbReference type="ARBA" id="ARBA00022741"/>
    </source>
</evidence>
<dbReference type="Gene3D" id="3.40.50.800">
    <property type="entry name" value="Anticodon-binding domain"/>
    <property type="match status" value="1"/>
</dbReference>
<evidence type="ECO:0000259" key="14">
    <source>
        <dbReference type="PROSITE" id="PS50862"/>
    </source>
</evidence>
<comment type="subcellular location">
    <subcellularLocation>
        <location evidence="13">Cytoplasm</location>
    </subcellularLocation>
</comment>
<dbReference type="Gene3D" id="3.30.930.10">
    <property type="entry name" value="Bira Bifunctional Protein, Domain 2"/>
    <property type="match status" value="1"/>
</dbReference>
<dbReference type="CDD" id="cd01667">
    <property type="entry name" value="TGS_ThrRS"/>
    <property type="match status" value="1"/>
</dbReference>
<keyword evidence="7 13" id="KW-0862">Zinc</keyword>
<evidence type="ECO:0000313" key="15">
    <source>
        <dbReference type="EMBL" id="OFW56999.1"/>
    </source>
</evidence>
<dbReference type="InterPro" id="IPR018163">
    <property type="entry name" value="Thr/Ala-tRNA-synth_IIc_edit"/>
</dbReference>
<dbReference type="GO" id="GO:0005524">
    <property type="term" value="F:ATP binding"/>
    <property type="evidence" value="ECO:0007669"/>
    <property type="project" value="UniProtKB-UniRule"/>
</dbReference>
<dbReference type="AlphaFoldDB" id="A0A1F2WJH4"/>
<sequence length="635" mass="73047">MEITVEDAGKGNSIQDFADSRYPEMAGKAIAARINDKLVDLTAALEEGRLELLTWEDERAREVYRHTASHIMAQAVMELFPGAKLGFGPAIADGFYYDFDLASSLSPEDLEAVEERMREITKRDLPIVREIWGRNDAIRFFKESGQDYKVELLADIEDAEVSIYRQGEFVDLCRGPHLTSTGRLRYFKLLNLAGAYWRGDEKRPMLQRIYGTAFYDQGELDAHIYMLSEAERRDHRRIGRELDLFSFHEEAGPGVVFYHPKGAVQREIIEGFLKEEHRKRGYDMVVTPHLFKGQLWHESGHLDYYAENMYTFEKDGVEYVVKPMNCPGHILIYRSQPRSYRDLPLKFFELGTVYRYERSGVLHGLLRVRGFTQDDAHVFCTEEQLEEQIRECLEFAFFSLRTFGFEDFEVFLSTRPEGSVGSEEQWDKATDALAKALEHLGINYQVDPGEGVFYGPKIDIKLRDAIGRLWQGPTVQADFNLPERFGITYTGADNQPHRPAMIHRVVLAGIERFYGILIEHYAGEFPMWLAPVQIILIPVADRHLPYARELEELFRAEGLRVEVDDDSQTVNMKIRKAQMQKVPLSVVVGDREVEAGTVSARDRSGHDIRGMDREQFLTAALRSVREKTLSIDWEA</sequence>
<dbReference type="Gene3D" id="3.30.980.10">
    <property type="entry name" value="Threonyl-trna Synthetase, Chain A, domain 2"/>
    <property type="match status" value="1"/>
</dbReference>
<dbReference type="InterPro" id="IPR006195">
    <property type="entry name" value="aa-tRNA-synth_II"/>
</dbReference>
<keyword evidence="8 13" id="KW-0067">ATP-binding</keyword>
<keyword evidence="6 13" id="KW-0547">Nucleotide-binding</keyword>
<dbReference type="CDD" id="cd00860">
    <property type="entry name" value="ThrRS_anticodon"/>
    <property type="match status" value="1"/>
</dbReference>
<comment type="cofactor">
    <cofactor evidence="13">
        <name>Zn(2+)</name>
        <dbReference type="ChEBI" id="CHEBI:29105"/>
    </cofactor>
    <text evidence="13">Binds 1 zinc ion per subunit.</text>
</comment>
<keyword evidence="9 13" id="KW-0694">RNA-binding</keyword>
<keyword evidence="10 13" id="KW-0648">Protein biosynthesis</keyword>
<evidence type="ECO:0000256" key="11">
    <source>
        <dbReference type="ARBA" id="ARBA00023146"/>
    </source>
</evidence>
<evidence type="ECO:0000256" key="10">
    <source>
        <dbReference type="ARBA" id="ARBA00022917"/>
    </source>
</evidence>
<dbReference type="InterPro" id="IPR004154">
    <property type="entry name" value="Anticodon-bd"/>
</dbReference>
<evidence type="ECO:0000256" key="1">
    <source>
        <dbReference type="ARBA" id="ARBA00008226"/>
    </source>
</evidence>
<dbReference type="SMART" id="SM00863">
    <property type="entry name" value="tRNA_SAD"/>
    <property type="match status" value="1"/>
</dbReference>
<dbReference type="EC" id="6.1.1.3" evidence="13"/>
<dbReference type="GO" id="GO:0004829">
    <property type="term" value="F:threonine-tRNA ligase activity"/>
    <property type="evidence" value="ECO:0007669"/>
    <property type="project" value="UniProtKB-UniRule"/>
</dbReference>
<dbReference type="HAMAP" id="MF_00184">
    <property type="entry name" value="Thr_tRNA_synth"/>
    <property type="match status" value="1"/>
</dbReference>
<keyword evidence="3 13" id="KW-0820">tRNA-binding</keyword>
<evidence type="ECO:0000256" key="7">
    <source>
        <dbReference type="ARBA" id="ARBA00022833"/>
    </source>
</evidence>
<dbReference type="FunFam" id="3.30.980.10:FF:000005">
    <property type="entry name" value="Threonyl-tRNA synthetase, mitochondrial"/>
    <property type="match status" value="1"/>
</dbReference>
<keyword evidence="11 13" id="KW-0030">Aminoacyl-tRNA synthetase</keyword>
<dbReference type="SUPFAM" id="SSF55681">
    <property type="entry name" value="Class II aaRS and biotin synthetases"/>
    <property type="match status" value="1"/>
</dbReference>
<evidence type="ECO:0000256" key="9">
    <source>
        <dbReference type="ARBA" id="ARBA00022884"/>
    </source>
</evidence>
<dbReference type="NCBIfam" id="TIGR00418">
    <property type="entry name" value="thrS"/>
    <property type="match status" value="1"/>
</dbReference>
<accession>A0A1F2WJH4</accession>
<feature type="binding site" evidence="13">
    <location>
        <position position="503"/>
    </location>
    <ligand>
        <name>Zn(2+)</name>
        <dbReference type="ChEBI" id="CHEBI:29105"/>
        <note>catalytic</note>
    </ligand>
</feature>
<evidence type="ECO:0000256" key="8">
    <source>
        <dbReference type="ARBA" id="ARBA00022840"/>
    </source>
</evidence>
<evidence type="ECO:0000256" key="5">
    <source>
        <dbReference type="ARBA" id="ARBA00022723"/>
    </source>
</evidence>
<comment type="caution">
    <text evidence="15">The sequence shown here is derived from an EMBL/GenBank/DDBJ whole genome shotgun (WGS) entry which is preliminary data.</text>
</comment>
<comment type="caution">
    <text evidence="13">Lacks conserved residue(s) required for the propagation of feature annotation.</text>
</comment>
<dbReference type="SUPFAM" id="SSF52954">
    <property type="entry name" value="Class II aaRS ABD-related"/>
    <property type="match status" value="1"/>
</dbReference>
<feature type="binding site" evidence="13">
    <location>
        <position position="377"/>
    </location>
    <ligand>
        <name>Zn(2+)</name>
        <dbReference type="ChEBI" id="CHEBI:29105"/>
        <note>catalytic</note>
    </ligand>
</feature>
<comment type="subunit">
    <text evidence="13">Homodimer.</text>
</comment>
<reference evidence="15 16" key="1">
    <citation type="journal article" date="2016" name="Nat. Commun.">
        <title>Thousands of microbial genomes shed light on interconnected biogeochemical processes in an aquifer system.</title>
        <authorList>
            <person name="Anantharaman K."/>
            <person name="Brown C.T."/>
            <person name="Hug L.A."/>
            <person name="Sharon I."/>
            <person name="Castelle C.J."/>
            <person name="Probst A.J."/>
            <person name="Thomas B.C."/>
            <person name="Singh A."/>
            <person name="Wilkins M.J."/>
            <person name="Karaoz U."/>
            <person name="Brodie E.L."/>
            <person name="Williams K.H."/>
            <person name="Hubbard S.S."/>
            <person name="Banfield J.F."/>
        </authorList>
    </citation>
    <scope>NUCLEOTIDE SEQUENCE [LARGE SCALE GENOMIC DNA]</scope>
</reference>
<evidence type="ECO:0000256" key="2">
    <source>
        <dbReference type="ARBA" id="ARBA00022490"/>
    </source>
</evidence>
<comment type="catalytic activity">
    <reaction evidence="12 13">
        <text>tRNA(Thr) + L-threonine + ATP = L-threonyl-tRNA(Thr) + AMP + diphosphate + H(+)</text>
        <dbReference type="Rhea" id="RHEA:24624"/>
        <dbReference type="Rhea" id="RHEA-COMP:9670"/>
        <dbReference type="Rhea" id="RHEA-COMP:9704"/>
        <dbReference type="ChEBI" id="CHEBI:15378"/>
        <dbReference type="ChEBI" id="CHEBI:30616"/>
        <dbReference type="ChEBI" id="CHEBI:33019"/>
        <dbReference type="ChEBI" id="CHEBI:57926"/>
        <dbReference type="ChEBI" id="CHEBI:78442"/>
        <dbReference type="ChEBI" id="CHEBI:78534"/>
        <dbReference type="ChEBI" id="CHEBI:456215"/>
        <dbReference type="EC" id="6.1.1.3"/>
    </reaction>
</comment>
<dbReference type="InterPro" id="IPR012675">
    <property type="entry name" value="Beta-grasp_dom_sf"/>
</dbReference>
<dbReference type="PANTHER" id="PTHR11451:SF44">
    <property type="entry name" value="THREONINE--TRNA LIGASE, CHLOROPLASTIC_MITOCHONDRIAL 2"/>
    <property type="match status" value="1"/>
</dbReference>
<dbReference type="EMBL" id="MELK01000039">
    <property type="protein sequence ID" value="OFW56999.1"/>
    <property type="molecule type" value="Genomic_DNA"/>
</dbReference>
<dbReference type="InterPro" id="IPR047246">
    <property type="entry name" value="ThrRS_anticodon"/>
</dbReference>
<keyword evidence="5 13" id="KW-0479">Metal-binding</keyword>
<evidence type="ECO:0000313" key="16">
    <source>
        <dbReference type="Proteomes" id="UP000177876"/>
    </source>
</evidence>
<dbReference type="InterPro" id="IPR012947">
    <property type="entry name" value="tRNA_SAD"/>
</dbReference>
<dbReference type="Pfam" id="PF07973">
    <property type="entry name" value="tRNA_SAD"/>
    <property type="match status" value="1"/>
</dbReference>
<feature type="binding site" evidence="13">
    <location>
        <position position="326"/>
    </location>
    <ligand>
        <name>Zn(2+)</name>
        <dbReference type="ChEBI" id="CHEBI:29105"/>
        <note>catalytic</note>
    </ligand>
</feature>
<evidence type="ECO:0000256" key="4">
    <source>
        <dbReference type="ARBA" id="ARBA00022598"/>
    </source>
</evidence>
<feature type="domain" description="Aminoacyl-transfer RNA synthetases class-II family profile" evidence="14">
    <location>
        <begin position="234"/>
        <end position="526"/>
    </location>
</feature>
<dbReference type="Gene3D" id="3.10.20.30">
    <property type="match status" value="1"/>
</dbReference>
<dbReference type="GO" id="GO:0005737">
    <property type="term" value="C:cytoplasm"/>
    <property type="evidence" value="ECO:0007669"/>
    <property type="project" value="UniProtKB-SubCell"/>
</dbReference>
<dbReference type="GO" id="GO:0046872">
    <property type="term" value="F:metal ion binding"/>
    <property type="evidence" value="ECO:0007669"/>
    <property type="project" value="UniProtKB-KW"/>
</dbReference>
<dbReference type="InterPro" id="IPR002314">
    <property type="entry name" value="aa-tRNA-synt_IIb"/>
</dbReference>
<dbReference type="InterPro" id="IPR033728">
    <property type="entry name" value="ThrRS_core"/>
</dbReference>
<keyword evidence="4 13" id="KW-0436">Ligase</keyword>
<dbReference type="FunFam" id="3.40.50.800:FF:000001">
    <property type="entry name" value="Threonine--tRNA ligase"/>
    <property type="match status" value="1"/>
</dbReference>
<dbReference type="GO" id="GO:0006435">
    <property type="term" value="P:threonyl-tRNA aminoacylation"/>
    <property type="evidence" value="ECO:0007669"/>
    <property type="project" value="UniProtKB-UniRule"/>
</dbReference>
<name>A0A1F2WJH4_9ACTN</name>
<dbReference type="Pfam" id="PF03129">
    <property type="entry name" value="HGTP_anticodon"/>
    <property type="match status" value="1"/>
</dbReference>
<dbReference type="PRINTS" id="PR01047">
    <property type="entry name" value="TRNASYNTHTHR"/>
</dbReference>
<comment type="similarity">
    <text evidence="1 13">Belongs to the class-II aminoacyl-tRNA synthetase family.</text>
</comment>
<dbReference type="PANTHER" id="PTHR11451">
    <property type="entry name" value="THREONINE-TRNA LIGASE"/>
    <property type="match status" value="1"/>
</dbReference>
<protein>
    <recommendedName>
        <fullName evidence="13">Threonine--tRNA ligase</fullName>
        <ecNumber evidence="13">6.1.1.3</ecNumber>
    </recommendedName>
    <alternativeName>
        <fullName evidence="13">Threonyl-tRNA synthetase</fullName>
        <shortName evidence="13">ThrRS</shortName>
    </alternativeName>
</protein>
<dbReference type="Gene3D" id="3.30.54.20">
    <property type="match status" value="1"/>
</dbReference>
<dbReference type="GO" id="GO:0000049">
    <property type="term" value="F:tRNA binding"/>
    <property type="evidence" value="ECO:0007669"/>
    <property type="project" value="UniProtKB-KW"/>
</dbReference>
<organism evidence="15 16">
    <name type="scientific">Candidatus Solincola sediminis</name>
    <dbReference type="NCBI Taxonomy" id="1797199"/>
    <lineage>
        <taxon>Bacteria</taxon>
        <taxon>Bacillati</taxon>
        <taxon>Actinomycetota</taxon>
        <taxon>Candidatus Geothermincolia</taxon>
        <taxon>Candidatus Geothermincolales</taxon>
        <taxon>Candidatus Geothermincolaceae</taxon>
        <taxon>Candidatus Solincola</taxon>
    </lineage>
</organism>
<evidence type="ECO:0000256" key="12">
    <source>
        <dbReference type="ARBA" id="ARBA00049515"/>
    </source>
</evidence>
<dbReference type="SUPFAM" id="SSF55186">
    <property type="entry name" value="ThrRS/AlaRS common domain"/>
    <property type="match status" value="1"/>
</dbReference>
<dbReference type="STRING" id="1797197.A2Y75_12025"/>
<dbReference type="Proteomes" id="UP000177876">
    <property type="component" value="Unassembled WGS sequence"/>
</dbReference>
<dbReference type="PROSITE" id="PS50862">
    <property type="entry name" value="AA_TRNA_LIGASE_II"/>
    <property type="match status" value="1"/>
</dbReference>
<dbReference type="InterPro" id="IPR036621">
    <property type="entry name" value="Anticodon-bd_dom_sf"/>
</dbReference>
<dbReference type="FunFam" id="3.30.54.20:FF:000002">
    <property type="entry name" value="Threonine--tRNA ligase"/>
    <property type="match status" value="1"/>
</dbReference>
<evidence type="ECO:0000256" key="13">
    <source>
        <dbReference type="HAMAP-Rule" id="MF_00184"/>
    </source>
</evidence>